<protein>
    <submittedName>
        <fullName evidence="1">Uncharacterized protein</fullName>
    </submittedName>
</protein>
<dbReference type="EMBL" id="JACYGY010000001">
    <property type="protein sequence ID" value="MBE9461982.1"/>
    <property type="molecule type" value="Genomic_DNA"/>
</dbReference>
<sequence>MSRPLEKAVSVSGALQGELKAIINKKDMEVGLALYEITPNGSYFQLSYYLGRASYEGYEQREPACAR</sequence>
<dbReference type="Proteomes" id="UP000634134">
    <property type="component" value="Unassembled WGS sequence"/>
</dbReference>
<gene>
    <name evidence="1" type="ORF">IEE83_08815</name>
</gene>
<evidence type="ECO:0000313" key="1">
    <source>
        <dbReference type="EMBL" id="MBE9461982.1"/>
    </source>
</evidence>
<name>A0ABR9W935_9BACT</name>
<dbReference type="Gene3D" id="2.60.120.260">
    <property type="entry name" value="Galactose-binding domain-like"/>
    <property type="match status" value="1"/>
</dbReference>
<evidence type="ECO:0000313" key="2">
    <source>
        <dbReference type="Proteomes" id="UP000634134"/>
    </source>
</evidence>
<organism evidence="1 2">
    <name type="scientific">Dyadobacter subterraneus</name>
    <dbReference type="NCBI Taxonomy" id="2773304"/>
    <lineage>
        <taxon>Bacteria</taxon>
        <taxon>Pseudomonadati</taxon>
        <taxon>Bacteroidota</taxon>
        <taxon>Cytophagia</taxon>
        <taxon>Cytophagales</taxon>
        <taxon>Spirosomataceae</taxon>
        <taxon>Dyadobacter</taxon>
    </lineage>
</organism>
<reference evidence="2" key="1">
    <citation type="submission" date="2023-07" db="EMBL/GenBank/DDBJ databases">
        <title>Dyadobacter sp. nov 'subterranea' isolated from contaminted grondwater.</title>
        <authorList>
            <person name="Szabo I."/>
            <person name="Al-Omari J."/>
            <person name="Szerdahelyi S.G."/>
            <person name="Rado J."/>
        </authorList>
    </citation>
    <scope>NUCLEOTIDE SEQUENCE [LARGE SCALE GENOMIC DNA]</scope>
    <source>
        <strain evidence="2">UP-52</strain>
    </source>
</reference>
<dbReference type="RefSeq" id="WP_194120218.1">
    <property type="nucleotide sequence ID" value="NZ_JACYGY010000001.1"/>
</dbReference>
<proteinExistence type="predicted"/>
<keyword evidence="2" id="KW-1185">Reference proteome</keyword>
<comment type="caution">
    <text evidence="1">The sequence shown here is derived from an EMBL/GenBank/DDBJ whole genome shotgun (WGS) entry which is preliminary data.</text>
</comment>
<accession>A0ABR9W935</accession>